<dbReference type="SUPFAM" id="SSF52096">
    <property type="entry name" value="ClpP/crotonase"/>
    <property type="match status" value="1"/>
</dbReference>
<name>X0UGF5_9ZZZZ</name>
<feature type="non-terminal residue" evidence="1">
    <location>
        <position position="80"/>
    </location>
</feature>
<comment type="caution">
    <text evidence="1">The sequence shown here is derived from an EMBL/GenBank/DDBJ whole genome shotgun (WGS) entry which is preliminary data.</text>
</comment>
<evidence type="ECO:0000313" key="1">
    <source>
        <dbReference type="EMBL" id="GAG04670.1"/>
    </source>
</evidence>
<dbReference type="Gene3D" id="3.90.226.10">
    <property type="entry name" value="2-enoyl-CoA Hydratase, Chain A, domain 1"/>
    <property type="match status" value="1"/>
</dbReference>
<gene>
    <name evidence="1" type="ORF">S01H1_34568</name>
</gene>
<dbReference type="InterPro" id="IPR023562">
    <property type="entry name" value="ClpP/TepA"/>
</dbReference>
<reference evidence="1" key="1">
    <citation type="journal article" date="2014" name="Front. Microbiol.">
        <title>High frequency of phylogenetically diverse reductive dehalogenase-homologous genes in deep subseafloor sedimentary metagenomes.</title>
        <authorList>
            <person name="Kawai M."/>
            <person name="Futagami T."/>
            <person name="Toyoda A."/>
            <person name="Takaki Y."/>
            <person name="Nishi S."/>
            <person name="Hori S."/>
            <person name="Arai W."/>
            <person name="Tsubouchi T."/>
            <person name="Morono Y."/>
            <person name="Uchiyama I."/>
            <person name="Ito T."/>
            <person name="Fujiyama A."/>
            <person name="Inagaki F."/>
            <person name="Takami H."/>
        </authorList>
    </citation>
    <scope>NUCLEOTIDE SEQUENCE</scope>
    <source>
        <strain evidence="1">Expedition CK06-06</strain>
    </source>
</reference>
<dbReference type="EMBL" id="BARS01021530">
    <property type="protein sequence ID" value="GAG04670.1"/>
    <property type="molecule type" value="Genomic_DNA"/>
</dbReference>
<evidence type="ECO:0008006" key="2">
    <source>
        <dbReference type="Google" id="ProtNLM"/>
    </source>
</evidence>
<dbReference type="AlphaFoldDB" id="X0UGF5"/>
<dbReference type="Pfam" id="PF00574">
    <property type="entry name" value="CLP_protease"/>
    <property type="match status" value="1"/>
</dbReference>
<protein>
    <recommendedName>
        <fullName evidence="2">ATP-dependent Clp protease proteolytic subunit</fullName>
    </recommendedName>
</protein>
<organism evidence="1">
    <name type="scientific">marine sediment metagenome</name>
    <dbReference type="NCBI Taxonomy" id="412755"/>
    <lineage>
        <taxon>unclassified sequences</taxon>
        <taxon>metagenomes</taxon>
        <taxon>ecological metagenomes</taxon>
    </lineage>
</organism>
<accession>X0UGF5</accession>
<sequence length="80" mass="9099">MKEIYIRFMAPVIPVTIDHLMKIIDTKLHEKYERINLLLSSPGGSVFHGLSVYNFLKGAPIEVYTYNFGSVDSIGIVMYC</sequence>
<dbReference type="InterPro" id="IPR029045">
    <property type="entry name" value="ClpP/crotonase-like_dom_sf"/>
</dbReference>
<proteinExistence type="predicted"/>